<dbReference type="AlphaFoldDB" id="A0A315ETX9"/>
<comment type="caution">
    <text evidence="2">The sequence shown here is derived from an EMBL/GenBank/DDBJ whole genome shotgun (WGS) entry which is preliminary data.</text>
</comment>
<dbReference type="PANTHER" id="PTHR43317:SF1">
    <property type="entry name" value="THERMOSPERMINE SYNTHASE ACAULIS5"/>
    <property type="match status" value="1"/>
</dbReference>
<dbReference type="InterPro" id="IPR029063">
    <property type="entry name" value="SAM-dependent_MTases_sf"/>
</dbReference>
<name>A0A315ETX9_9BURK</name>
<sequence>MAKKQARAFSHQSHANADQTVRQNGDLPVVTFADYGDMRFLHLGTPAVQGSMKVSKPFEIHLEYQQRMMGWLLFTDLDQVSHKHAMQLGLGAASLTKFCYQHLKMRTIAIELNPQVITTCRQWFNLPKDNDKLQVVLGDAAEIASDDQWRGKIDALQVDLYDQDAARPVIDSEDFYRDCRNLLTHEGCMAVNLFGQASNYDESLKKITTAFGKDAVWAFKPTPAGNAIVLALRTPRVFDTNTLQAQAQTIQTRWPLPAKKWLKTLAPISRAMTLDRSSLS</sequence>
<accession>A0A315ETX9</accession>
<dbReference type="EMBL" id="NESP01000001">
    <property type="protein sequence ID" value="PUE60649.1"/>
    <property type="molecule type" value="Genomic_DNA"/>
</dbReference>
<proteinExistence type="predicted"/>
<keyword evidence="3" id="KW-1185">Reference proteome</keyword>
<dbReference type="Proteomes" id="UP000251341">
    <property type="component" value="Unassembled WGS sequence"/>
</dbReference>
<keyword evidence="1" id="KW-0620">Polyamine biosynthesis</keyword>
<dbReference type="GO" id="GO:0006596">
    <property type="term" value="P:polyamine biosynthetic process"/>
    <property type="evidence" value="ECO:0007669"/>
    <property type="project" value="UniProtKB-KW"/>
</dbReference>
<gene>
    <name evidence="2" type="ORF">B9Z44_01245</name>
</gene>
<dbReference type="SUPFAM" id="SSF53335">
    <property type="entry name" value="S-adenosyl-L-methionine-dependent methyltransferases"/>
    <property type="match status" value="1"/>
</dbReference>
<evidence type="ECO:0000256" key="1">
    <source>
        <dbReference type="ARBA" id="ARBA00023115"/>
    </source>
</evidence>
<evidence type="ECO:0000313" key="2">
    <source>
        <dbReference type="EMBL" id="PUE60649.1"/>
    </source>
</evidence>
<organism evidence="2 3">
    <name type="scientific">Limnohabitans curvus</name>
    <dbReference type="NCBI Taxonomy" id="323423"/>
    <lineage>
        <taxon>Bacteria</taxon>
        <taxon>Pseudomonadati</taxon>
        <taxon>Pseudomonadota</taxon>
        <taxon>Betaproteobacteria</taxon>
        <taxon>Burkholderiales</taxon>
        <taxon>Comamonadaceae</taxon>
        <taxon>Limnohabitans</taxon>
    </lineage>
</organism>
<protein>
    <submittedName>
        <fullName evidence="2">Spermidine synthase</fullName>
    </submittedName>
</protein>
<reference evidence="2 3" key="1">
    <citation type="submission" date="2017-04" db="EMBL/GenBank/DDBJ databases">
        <title>Unexpected and diverse lifestyles within the genus Limnohabitans.</title>
        <authorList>
            <person name="Kasalicky V."/>
            <person name="Mehrshad M."/>
            <person name="Andrei S.-A."/>
            <person name="Salcher M."/>
            <person name="Kratochvilova H."/>
            <person name="Simek K."/>
            <person name="Ghai R."/>
        </authorList>
    </citation>
    <scope>NUCLEOTIDE SEQUENCE [LARGE SCALE GENOMIC DNA]</scope>
    <source>
        <strain evidence="2 3">MWH-C5</strain>
    </source>
</reference>
<dbReference type="PANTHER" id="PTHR43317">
    <property type="entry name" value="THERMOSPERMINE SYNTHASE ACAULIS5"/>
    <property type="match status" value="1"/>
</dbReference>
<evidence type="ECO:0000313" key="3">
    <source>
        <dbReference type="Proteomes" id="UP000251341"/>
    </source>
</evidence>
<dbReference type="Gene3D" id="3.40.50.150">
    <property type="entry name" value="Vaccinia Virus protein VP39"/>
    <property type="match status" value="1"/>
</dbReference>